<feature type="transmembrane region" description="Helical" evidence="1">
    <location>
        <begin position="220"/>
        <end position="238"/>
    </location>
</feature>
<dbReference type="InterPro" id="IPR010787">
    <property type="entry name" value="DUF1385"/>
</dbReference>
<evidence type="ECO:0000313" key="2">
    <source>
        <dbReference type="EMBL" id="KYO65411.1"/>
    </source>
</evidence>
<feature type="transmembrane region" description="Helical" evidence="1">
    <location>
        <begin position="127"/>
        <end position="146"/>
    </location>
</feature>
<feature type="transmembrane region" description="Helical" evidence="1">
    <location>
        <begin position="60"/>
        <end position="81"/>
    </location>
</feature>
<name>A0A162ME11_9FIRM</name>
<evidence type="ECO:0000256" key="1">
    <source>
        <dbReference type="SAM" id="Phobius"/>
    </source>
</evidence>
<feature type="transmembrane region" description="Helical" evidence="1">
    <location>
        <begin position="93"/>
        <end position="115"/>
    </location>
</feature>
<gene>
    <name evidence="2" type="ORF">ATZ99_16450</name>
</gene>
<keyword evidence="3" id="KW-1185">Reference proteome</keyword>
<dbReference type="Pfam" id="PF07136">
    <property type="entry name" value="DUF1385"/>
    <property type="match status" value="1"/>
</dbReference>
<protein>
    <recommendedName>
        <fullName evidence="4">DUF1385 domain-containing protein</fullName>
    </recommendedName>
</protein>
<dbReference type="Proteomes" id="UP000075737">
    <property type="component" value="Unassembled WGS sequence"/>
</dbReference>
<dbReference type="AlphaFoldDB" id="A0A162ME11"/>
<dbReference type="PANTHER" id="PTHR42867">
    <property type="entry name" value="MEMBRANE PROTEIN-RELATED"/>
    <property type="match status" value="1"/>
</dbReference>
<dbReference type="OrthoDB" id="9784805at2"/>
<reference evidence="2 3" key="1">
    <citation type="submission" date="2015-12" db="EMBL/GenBank/DDBJ databases">
        <title>Draft genome of Thermovenabulum gondwanense isolated from a red thermophilic microbial mat colonisisng an outflow channel of a bore well.</title>
        <authorList>
            <person name="Patel B.K."/>
        </authorList>
    </citation>
    <scope>NUCLEOTIDE SEQUENCE [LARGE SCALE GENOMIC DNA]</scope>
    <source>
        <strain evidence="2 3">R270</strain>
    </source>
</reference>
<dbReference type="EMBL" id="LOHZ01000035">
    <property type="protein sequence ID" value="KYO65411.1"/>
    <property type="molecule type" value="Genomic_DNA"/>
</dbReference>
<dbReference type="PATRIC" id="fig|520767.4.peg.1761"/>
<accession>A0A162ME11</accession>
<evidence type="ECO:0008006" key="4">
    <source>
        <dbReference type="Google" id="ProtNLM"/>
    </source>
</evidence>
<keyword evidence="1" id="KW-0472">Membrane</keyword>
<comment type="caution">
    <text evidence="2">The sequence shown here is derived from an EMBL/GenBank/DDBJ whole genome shotgun (WGS) entry which is preliminary data.</text>
</comment>
<feature type="transmembrane region" description="Helical" evidence="1">
    <location>
        <begin position="193"/>
        <end position="214"/>
    </location>
</feature>
<organism evidence="2 3">
    <name type="scientific">Thermovenabulum gondwanense</name>
    <dbReference type="NCBI Taxonomy" id="520767"/>
    <lineage>
        <taxon>Bacteria</taxon>
        <taxon>Bacillati</taxon>
        <taxon>Bacillota</taxon>
        <taxon>Clostridia</taxon>
        <taxon>Thermosediminibacterales</taxon>
        <taxon>Thermosediminibacteraceae</taxon>
        <taxon>Thermovenabulum</taxon>
    </lineage>
</organism>
<evidence type="ECO:0000313" key="3">
    <source>
        <dbReference type="Proteomes" id="UP000075737"/>
    </source>
</evidence>
<sequence length="283" mass="31811">MKIAKPSIGGQAVIEGVMMRGPKYTAIAVRKGRDIVVKKEENYSLQKRHPFFRLPVIRGALSLIEMLVIGINALTYSASVVEEEEYKLTSKDIALSVIMAVGFAVALFIVLPTFLIKFFEKGVKNPVVLNLIEGLIRISIFFLYIFSISIMKDIKRFFEYHGAEHMAVHCYENGDPLTVENAKKYKTLHPRCGTSFLLIVMIVSILLFSFLGWPGILLRIISRILLFPLVAGISYEFIRFAGRSDSKIAKLLSLPGMWLQLLTTRPPDDSQIEVALEALKCVI</sequence>
<dbReference type="PANTHER" id="PTHR42867:SF1">
    <property type="entry name" value="MEMBRANE PROTEIN-RELATED"/>
    <property type="match status" value="1"/>
</dbReference>
<dbReference type="STRING" id="520767.ATZ99_16450"/>
<proteinExistence type="predicted"/>
<dbReference type="RefSeq" id="WP_068748763.1">
    <property type="nucleotide sequence ID" value="NZ_LOHZ01000035.1"/>
</dbReference>
<keyword evidence="1" id="KW-1133">Transmembrane helix</keyword>
<keyword evidence="1" id="KW-0812">Transmembrane</keyword>